<evidence type="ECO:0000313" key="9">
    <source>
        <dbReference type="Proteomes" id="UP001302812"/>
    </source>
</evidence>
<dbReference type="InterPro" id="IPR035980">
    <property type="entry name" value="Ribosomal_bS6_sf"/>
</dbReference>
<dbReference type="FunFam" id="3.30.70.60:FF:000007">
    <property type="entry name" value="37S ribosomal protein Mrp17"/>
    <property type="match status" value="1"/>
</dbReference>
<evidence type="ECO:0000313" key="8">
    <source>
        <dbReference type="EMBL" id="KAK4108922.1"/>
    </source>
</evidence>
<dbReference type="InterPro" id="IPR014717">
    <property type="entry name" value="Transl_elong_EF1B/ribsomal_bS6"/>
</dbReference>
<reference evidence="8" key="1">
    <citation type="journal article" date="2023" name="Mol. Phylogenet. Evol.">
        <title>Genome-scale phylogeny and comparative genomics of the fungal order Sordariales.</title>
        <authorList>
            <person name="Hensen N."/>
            <person name="Bonometti L."/>
            <person name="Westerberg I."/>
            <person name="Brannstrom I.O."/>
            <person name="Guillou S."/>
            <person name="Cros-Aarteil S."/>
            <person name="Calhoun S."/>
            <person name="Haridas S."/>
            <person name="Kuo A."/>
            <person name="Mondo S."/>
            <person name="Pangilinan J."/>
            <person name="Riley R."/>
            <person name="LaButti K."/>
            <person name="Andreopoulos B."/>
            <person name="Lipzen A."/>
            <person name="Chen C."/>
            <person name="Yan M."/>
            <person name="Daum C."/>
            <person name="Ng V."/>
            <person name="Clum A."/>
            <person name="Steindorff A."/>
            <person name="Ohm R.A."/>
            <person name="Martin F."/>
            <person name="Silar P."/>
            <person name="Natvig D.O."/>
            <person name="Lalanne C."/>
            <person name="Gautier V."/>
            <person name="Ament-Velasquez S.L."/>
            <person name="Kruys A."/>
            <person name="Hutchinson M.I."/>
            <person name="Powell A.J."/>
            <person name="Barry K."/>
            <person name="Miller A.N."/>
            <person name="Grigoriev I.V."/>
            <person name="Debuchy R."/>
            <person name="Gladieux P."/>
            <person name="Hiltunen Thoren M."/>
            <person name="Johannesson H."/>
        </authorList>
    </citation>
    <scope>NUCLEOTIDE SEQUENCE</scope>
    <source>
        <strain evidence="8">CBS 508.74</strain>
    </source>
</reference>
<comment type="similarity">
    <text evidence="2">Belongs to the bacterial ribosomal protein bS6 family.</text>
</comment>
<organism evidence="8 9">
    <name type="scientific">Canariomyces notabilis</name>
    <dbReference type="NCBI Taxonomy" id="2074819"/>
    <lineage>
        <taxon>Eukaryota</taxon>
        <taxon>Fungi</taxon>
        <taxon>Dikarya</taxon>
        <taxon>Ascomycota</taxon>
        <taxon>Pezizomycotina</taxon>
        <taxon>Sordariomycetes</taxon>
        <taxon>Sordariomycetidae</taxon>
        <taxon>Sordariales</taxon>
        <taxon>Chaetomiaceae</taxon>
        <taxon>Canariomyces</taxon>
    </lineage>
</organism>
<evidence type="ECO:0000256" key="2">
    <source>
        <dbReference type="ARBA" id="ARBA00009512"/>
    </source>
</evidence>
<accession>A0AAN6QLB0</accession>
<dbReference type="GO" id="GO:0005763">
    <property type="term" value="C:mitochondrial small ribosomal subunit"/>
    <property type="evidence" value="ECO:0007669"/>
    <property type="project" value="TreeGrafter"/>
</dbReference>
<gene>
    <name evidence="8" type="ORF">N656DRAFT_717067</name>
</gene>
<dbReference type="Gene3D" id="3.30.70.60">
    <property type="match status" value="1"/>
</dbReference>
<dbReference type="SUPFAM" id="SSF54995">
    <property type="entry name" value="Ribosomal protein S6"/>
    <property type="match status" value="1"/>
</dbReference>
<dbReference type="AlphaFoldDB" id="A0AAN6QLB0"/>
<dbReference type="GeneID" id="89936303"/>
<evidence type="ECO:0000256" key="3">
    <source>
        <dbReference type="ARBA" id="ARBA00022980"/>
    </source>
</evidence>
<keyword evidence="5" id="KW-0687">Ribonucleoprotein</keyword>
<dbReference type="GO" id="GO:0006412">
    <property type="term" value="P:translation"/>
    <property type="evidence" value="ECO:0007669"/>
    <property type="project" value="InterPro"/>
</dbReference>
<comment type="function">
    <text evidence="7">Component of the mitochondrial ribosome (mitoribosome), a dedicated translation machinery responsible for the synthesis of mitochondrial genome-encoded proteins, including at least some of the essential transmembrane subunits of the mitochondrial respiratory chain. The mitoribosomes are attached to the mitochondrial inner membrane and translation products are cotranslationally integrated into the membrane.</text>
</comment>
<dbReference type="GO" id="GO:0003735">
    <property type="term" value="F:structural constituent of ribosome"/>
    <property type="evidence" value="ECO:0007669"/>
    <property type="project" value="InterPro"/>
</dbReference>
<evidence type="ECO:0000256" key="5">
    <source>
        <dbReference type="ARBA" id="ARBA00023274"/>
    </source>
</evidence>
<dbReference type="NCBIfam" id="TIGR00166">
    <property type="entry name" value="S6"/>
    <property type="match status" value="1"/>
</dbReference>
<sequence length="115" mass="13080">MLYEIIGIVRPGNLAEVKEVVLTAGQRILREGGVIRDIANWGVFLLPRPVGLNQIRYRRGHYFVMRYDASTATHEAVTRTMRVDPRVIRSGGVKLGDGKLETLSKFGKIQWRNME</sequence>
<evidence type="ECO:0000256" key="6">
    <source>
        <dbReference type="ARBA" id="ARBA00035170"/>
    </source>
</evidence>
<keyword evidence="3 8" id="KW-0689">Ribosomal protein</keyword>
<evidence type="ECO:0000256" key="1">
    <source>
        <dbReference type="ARBA" id="ARBA00004173"/>
    </source>
</evidence>
<protein>
    <recommendedName>
        <fullName evidence="6">Small ribosomal subunit protein bS6m</fullName>
    </recommendedName>
</protein>
<dbReference type="GO" id="GO:0070181">
    <property type="term" value="F:small ribosomal subunit rRNA binding"/>
    <property type="evidence" value="ECO:0007669"/>
    <property type="project" value="TreeGrafter"/>
</dbReference>
<evidence type="ECO:0000256" key="4">
    <source>
        <dbReference type="ARBA" id="ARBA00023128"/>
    </source>
</evidence>
<comment type="caution">
    <text evidence="8">The sequence shown here is derived from an EMBL/GenBank/DDBJ whole genome shotgun (WGS) entry which is preliminary data.</text>
</comment>
<dbReference type="CDD" id="cd15465">
    <property type="entry name" value="bS6_mito"/>
    <property type="match status" value="1"/>
</dbReference>
<dbReference type="Pfam" id="PF01250">
    <property type="entry name" value="Ribosomal_S6"/>
    <property type="match status" value="1"/>
</dbReference>
<comment type="subcellular location">
    <subcellularLocation>
        <location evidence="1">Mitochondrion</location>
    </subcellularLocation>
</comment>
<dbReference type="PANTHER" id="PTHR21011:SF1">
    <property type="entry name" value="SMALL RIBOSOMAL SUBUNIT PROTEIN BS6M"/>
    <property type="match status" value="1"/>
</dbReference>
<reference evidence="8" key="2">
    <citation type="submission" date="2023-05" db="EMBL/GenBank/DDBJ databases">
        <authorList>
            <consortium name="Lawrence Berkeley National Laboratory"/>
            <person name="Steindorff A."/>
            <person name="Hensen N."/>
            <person name="Bonometti L."/>
            <person name="Westerberg I."/>
            <person name="Brannstrom I.O."/>
            <person name="Guillou S."/>
            <person name="Cros-Aarteil S."/>
            <person name="Calhoun S."/>
            <person name="Haridas S."/>
            <person name="Kuo A."/>
            <person name="Mondo S."/>
            <person name="Pangilinan J."/>
            <person name="Riley R."/>
            <person name="Labutti K."/>
            <person name="Andreopoulos B."/>
            <person name="Lipzen A."/>
            <person name="Chen C."/>
            <person name="Yanf M."/>
            <person name="Daum C."/>
            <person name="Ng V."/>
            <person name="Clum A."/>
            <person name="Ohm R."/>
            <person name="Martin F."/>
            <person name="Silar P."/>
            <person name="Natvig D."/>
            <person name="Lalanne C."/>
            <person name="Gautier V."/>
            <person name="Ament-Velasquez S.L."/>
            <person name="Kruys A."/>
            <person name="Hutchinson M.I."/>
            <person name="Powell A.J."/>
            <person name="Barry K."/>
            <person name="Miller A.N."/>
            <person name="Grigoriev I.V."/>
            <person name="Debuchy R."/>
            <person name="Gladieux P."/>
            <person name="Thoren M.H."/>
            <person name="Johannesson H."/>
        </authorList>
    </citation>
    <scope>NUCLEOTIDE SEQUENCE</scope>
    <source>
        <strain evidence="8">CBS 508.74</strain>
    </source>
</reference>
<keyword evidence="9" id="KW-1185">Reference proteome</keyword>
<dbReference type="RefSeq" id="XP_064666492.1">
    <property type="nucleotide sequence ID" value="XM_064812178.1"/>
</dbReference>
<dbReference type="PANTHER" id="PTHR21011">
    <property type="entry name" value="MITOCHONDRIAL 28S RIBOSOMAL PROTEIN S6"/>
    <property type="match status" value="1"/>
</dbReference>
<keyword evidence="4" id="KW-0496">Mitochondrion</keyword>
<dbReference type="EMBL" id="MU853359">
    <property type="protein sequence ID" value="KAK4108922.1"/>
    <property type="molecule type" value="Genomic_DNA"/>
</dbReference>
<dbReference type="InterPro" id="IPR000529">
    <property type="entry name" value="Ribosomal_bS6"/>
</dbReference>
<name>A0AAN6QLB0_9PEZI</name>
<proteinExistence type="inferred from homology"/>
<dbReference type="Proteomes" id="UP001302812">
    <property type="component" value="Unassembled WGS sequence"/>
</dbReference>
<evidence type="ECO:0000256" key="7">
    <source>
        <dbReference type="ARBA" id="ARBA00037226"/>
    </source>
</evidence>